<feature type="compositionally biased region" description="Low complexity" evidence="1">
    <location>
        <begin position="464"/>
        <end position="499"/>
    </location>
</feature>
<dbReference type="PANTHER" id="PTHR44917">
    <property type="entry name" value="PROTEIN HIGH CHLOROPHYLL FLUORESCENT 107"/>
    <property type="match status" value="1"/>
</dbReference>
<evidence type="ECO:0000313" key="3">
    <source>
        <dbReference type="Proteomes" id="UP000009168"/>
    </source>
</evidence>
<organism evidence="2 3">
    <name type="scientific">Tetrahymena thermophila (strain SB210)</name>
    <dbReference type="NCBI Taxonomy" id="312017"/>
    <lineage>
        <taxon>Eukaryota</taxon>
        <taxon>Sar</taxon>
        <taxon>Alveolata</taxon>
        <taxon>Ciliophora</taxon>
        <taxon>Intramacronucleata</taxon>
        <taxon>Oligohymenophorea</taxon>
        <taxon>Hymenostomatida</taxon>
        <taxon>Tetrahymenina</taxon>
        <taxon>Tetrahymenidae</taxon>
        <taxon>Tetrahymena</taxon>
    </lineage>
</organism>
<gene>
    <name evidence="2" type="ORF">TTHERM_00048880</name>
</gene>
<dbReference type="KEGG" id="tet:TTHERM_00048880"/>
<dbReference type="HOGENOM" id="CLU_265333_0_0_1"/>
<dbReference type="GeneID" id="7839761"/>
<dbReference type="InterPro" id="IPR003107">
    <property type="entry name" value="HAT"/>
</dbReference>
<reference evidence="3" key="1">
    <citation type="journal article" date="2006" name="PLoS Biol.">
        <title>Macronuclear genome sequence of the ciliate Tetrahymena thermophila, a model eukaryote.</title>
        <authorList>
            <person name="Eisen J.A."/>
            <person name="Coyne R.S."/>
            <person name="Wu M."/>
            <person name="Wu D."/>
            <person name="Thiagarajan M."/>
            <person name="Wortman J.R."/>
            <person name="Badger J.H."/>
            <person name="Ren Q."/>
            <person name="Amedeo P."/>
            <person name="Jones K.M."/>
            <person name="Tallon L.J."/>
            <person name="Delcher A.L."/>
            <person name="Salzberg S.L."/>
            <person name="Silva J.C."/>
            <person name="Haas B.J."/>
            <person name="Majoros W.H."/>
            <person name="Farzad M."/>
            <person name="Carlton J.M."/>
            <person name="Smith R.K. Jr."/>
            <person name="Garg J."/>
            <person name="Pearlman R.E."/>
            <person name="Karrer K.M."/>
            <person name="Sun L."/>
            <person name="Manning G."/>
            <person name="Elde N.C."/>
            <person name="Turkewitz A.P."/>
            <person name="Asai D.J."/>
            <person name="Wilkes D.E."/>
            <person name="Wang Y."/>
            <person name="Cai H."/>
            <person name="Collins K."/>
            <person name="Stewart B.A."/>
            <person name="Lee S.R."/>
            <person name="Wilamowska K."/>
            <person name="Weinberg Z."/>
            <person name="Ruzzo W.L."/>
            <person name="Wloga D."/>
            <person name="Gaertig J."/>
            <person name="Frankel J."/>
            <person name="Tsao C.-C."/>
            <person name="Gorovsky M.A."/>
            <person name="Keeling P.J."/>
            <person name="Waller R.F."/>
            <person name="Patron N.J."/>
            <person name="Cherry J.M."/>
            <person name="Stover N.A."/>
            <person name="Krieger C.J."/>
            <person name="del Toro C."/>
            <person name="Ryder H.F."/>
            <person name="Williamson S.C."/>
            <person name="Barbeau R.A."/>
            <person name="Hamilton E.P."/>
            <person name="Orias E."/>
        </authorList>
    </citation>
    <scope>NUCLEOTIDE SEQUENCE [LARGE SCALE GENOMIC DNA]</scope>
    <source>
        <strain evidence="3">SB210</strain>
    </source>
</reference>
<dbReference type="OMA" id="WKIYFEA"/>
<dbReference type="InParanoid" id="Q23DA2"/>
<dbReference type="InterPro" id="IPR011990">
    <property type="entry name" value="TPR-like_helical_dom_sf"/>
</dbReference>
<dbReference type="AlphaFoldDB" id="Q23DA2"/>
<dbReference type="RefSeq" id="XP_001014784.2">
    <property type="nucleotide sequence ID" value="XM_001014784.3"/>
</dbReference>
<dbReference type="eggNOG" id="ENOG502QRVD">
    <property type="taxonomic scope" value="Eukaryota"/>
</dbReference>
<evidence type="ECO:0008006" key="4">
    <source>
        <dbReference type="Google" id="ProtNLM"/>
    </source>
</evidence>
<dbReference type="GO" id="GO:0003729">
    <property type="term" value="F:mRNA binding"/>
    <property type="evidence" value="ECO:0007669"/>
    <property type="project" value="InterPro"/>
</dbReference>
<dbReference type="OrthoDB" id="440128at2759"/>
<keyword evidence="3" id="KW-1185">Reference proteome</keyword>
<dbReference type="PANTHER" id="PTHR44917:SF1">
    <property type="entry name" value="PROTEIN HIGH CHLOROPHYLL FLUORESCENT 107"/>
    <property type="match status" value="1"/>
</dbReference>
<dbReference type="InterPro" id="IPR044624">
    <property type="entry name" value="Mbb1-like"/>
</dbReference>
<sequence length="1256" mass="145296">MNKGNYRGAFTECNSKQQNVFSLFSSPSQDDQCFGFLKGILQNAEEDNQQEYLYQRSGQIAAYQPKQKFSIQKRLFKDSDNQYNDISEDYRYEENSIAQNLGNNQQNIFDQKNVGQIFQHQRNLFGQQQQSSYGAYHHYAQTVYQEKQPEESRILNLNVKSSRNLMSSFQTINETQQQSCSEQDEEKFQSPTQIVSNQDSQRQAVYEKLQYQEKQCTQDSSFPNNVFNKRVLKNQYLSDYQLNQKASQSSSSSSNKKESLQQPHNNIFAQFQNQQNQYSVLKSQFPSSQHQQQQLIEINRYKGFQSKKGNEIVFQTQTQLSSASSQNQQSSNKENSQNTSHSSTSSSGLSGYTYSGDVQNQTNNSQDSSSSQKQSQYKNQMITSQKKLQQQLQKELNPKIFQMSHARLSAYQSNFVPLKQQQTIILPDNSKDQQNIIQKQISQANLEQKSQYTENVNKQAQAYSTSSSSLSSSKSQIQSSTHPSCSSPSSQSSCSSDAQNNLRNLSFSSSLKISLPSPSLATNQNQQTAQNVYNQNVTQGKSQKSLGSSGKKPFGKSKQPVYYEKQQVNTTQNLQFVEQQQSLPYQTPLKKECQSPSISSCQDDTYQNQYGFNSPLYTPNTVGKLHKIKETFYESTPINEFKQRFARKIKQLRQELKDNCKTPEGSQINVQSSCSSILQKEIKQKLSFVEILGTSIAKMSQIKPNIYWKLMFELADYAKKDCMYHEAKYFYKIAINLQPFCPDIWLEYAKMEEDYGNLQKAKEILENAYPFCKMSDSLILKLLRIIEKIGKIEDIRVILSNLNQLKIDKCWKIYIEGAFIEIRFGNIKNAERILKMLHSYLDLNGQVCYEYARVLELQGKYQQALNICQQAQDKGLKCTSLWTLYLKLYEKTCTNIQAPVLDKFIRQANASLPKEIIWKIYLEIAQICEKKNAINLAKQYLVMSIRNAHESMRWKPLIQVAKIELLLGNKENANKVIQKTLEACSDKQKPYLIIEAAKCAEIAGDISSAISQIESLKSYMKSEWKIYMEYISMLIRNKKHREASQVIKESLYTHTLAGRLWGELIQLEHIKATNNDLNSAFEFFLVALEEVPKSGEVWCEGARLCMNPFGNKYDLMKAKQFLEYAIFFTPQYGDSFIEALRLYTILGERDQIKQLKNKTIISQPNYGHLWYYMKETTRDTSIDVWKKMKKLVTQEVDNTFVYYQKRMASIDLQSEKQYTPMITGLTEYNDLFFNENIPQEIRWKTIFYLDQSLNQI</sequence>
<dbReference type="EMBL" id="GG662712">
    <property type="protein sequence ID" value="EAR94542.2"/>
    <property type="molecule type" value="Genomic_DNA"/>
</dbReference>
<dbReference type="InterPro" id="IPR019734">
    <property type="entry name" value="TPR_rpt"/>
</dbReference>
<name>Q23DA2_TETTS</name>
<proteinExistence type="predicted"/>
<protein>
    <recommendedName>
        <fullName evidence="4">Tetratricopeptide repeat protein</fullName>
    </recommendedName>
</protein>
<dbReference type="GO" id="GO:0006397">
    <property type="term" value="P:mRNA processing"/>
    <property type="evidence" value="ECO:0007669"/>
    <property type="project" value="InterPro"/>
</dbReference>
<feature type="compositionally biased region" description="Polar residues" evidence="1">
    <location>
        <begin position="189"/>
        <end position="199"/>
    </location>
</feature>
<feature type="region of interest" description="Disordered" evidence="1">
    <location>
        <begin position="538"/>
        <end position="559"/>
    </location>
</feature>
<dbReference type="Proteomes" id="UP000009168">
    <property type="component" value="Unassembled WGS sequence"/>
</dbReference>
<evidence type="ECO:0000256" key="1">
    <source>
        <dbReference type="SAM" id="MobiDB-lite"/>
    </source>
</evidence>
<dbReference type="SMART" id="SM00028">
    <property type="entry name" value="TPR"/>
    <property type="match status" value="3"/>
</dbReference>
<dbReference type="SMART" id="SM00386">
    <property type="entry name" value="HAT"/>
    <property type="match status" value="4"/>
</dbReference>
<feature type="region of interest" description="Disordered" evidence="1">
    <location>
        <begin position="318"/>
        <end position="390"/>
    </location>
</feature>
<dbReference type="SUPFAM" id="SSF48452">
    <property type="entry name" value="TPR-like"/>
    <property type="match status" value="2"/>
</dbReference>
<feature type="compositionally biased region" description="Low complexity" evidence="1">
    <location>
        <begin position="538"/>
        <end position="558"/>
    </location>
</feature>
<dbReference type="STRING" id="312017.Q23DA2"/>
<feature type="region of interest" description="Disordered" evidence="1">
    <location>
        <begin position="457"/>
        <end position="499"/>
    </location>
</feature>
<feature type="region of interest" description="Disordered" evidence="1">
    <location>
        <begin position="172"/>
        <end position="199"/>
    </location>
</feature>
<evidence type="ECO:0000313" key="2">
    <source>
        <dbReference type="EMBL" id="EAR94542.2"/>
    </source>
</evidence>
<dbReference type="Gene3D" id="1.25.40.10">
    <property type="entry name" value="Tetratricopeptide repeat domain"/>
    <property type="match status" value="2"/>
</dbReference>
<accession>Q23DA2</accession>
<feature type="compositionally biased region" description="Polar residues" evidence="1">
    <location>
        <begin position="172"/>
        <end position="181"/>
    </location>
</feature>